<name>A0A8S4R3T0_9NEOP</name>
<dbReference type="Proteomes" id="UP000838756">
    <property type="component" value="Unassembled WGS sequence"/>
</dbReference>
<keyword evidence="2" id="KW-1185">Reference proteome</keyword>
<accession>A0A8S4R3T0</accession>
<comment type="caution">
    <text evidence="1">The sequence shown here is derived from an EMBL/GenBank/DDBJ whole genome shotgun (WGS) entry which is preliminary data.</text>
</comment>
<gene>
    <name evidence="1" type="primary">jg4227</name>
    <name evidence="1" type="ORF">PAEG_LOCUS9862</name>
</gene>
<dbReference type="EMBL" id="CAKXAJ010024821">
    <property type="protein sequence ID" value="CAH2230675.1"/>
    <property type="molecule type" value="Genomic_DNA"/>
</dbReference>
<evidence type="ECO:0000313" key="1">
    <source>
        <dbReference type="EMBL" id="CAH2230675.1"/>
    </source>
</evidence>
<organism evidence="1 2">
    <name type="scientific">Pararge aegeria aegeria</name>
    <dbReference type="NCBI Taxonomy" id="348720"/>
    <lineage>
        <taxon>Eukaryota</taxon>
        <taxon>Metazoa</taxon>
        <taxon>Ecdysozoa</taxon>
        <taxon>Arthropoda</taxon>
        <taxon>Hexapoda</taxon>
        <taxon>Insecta</taxon>
        <taxon>Pterygota</taxon>
        <taxon>Neoptera</taxon>
        <taxon>Endopterygota</taxon>
        <taxon>Lepidoptera</taxon>
        <taxon>Glossata</taxon>
        <taxon>Ditrysia</taxon>
        <taxon>Papilionoidea</taxon>
        <taxon>Nymphalidae</taxon>
        <taxon>Satyrinae</taxon>
        <taxon>Satyrini</taxon>
        <taxon>Parargina</taxon>
        <taxon>Pararge</taxon>
    </lineage>
</organism>
<sequence length="122" mass="13738">MRNFLIGLPVRFGASGRSFDTDLFCGPVHWVAVADTTDSVARGNSIVTSDRAQESKFGKNISRFILLNLPSHRRVEVSLRGRIRRPERESNLGPQSWINRFVSPFNPAGLHGFRESVMSAYF</sequence>
<proteinExistence type="predicted"/>
<protein>
    <submittedName>
        <fullName evidence="1">Jg4227 protein</fullName>
    </submittedName>
</protein>
<evidence type="ECO:0000313" key="2">
    <source>
        <dbReference type="Proteomes" id="UP000838756"/>
    </source>
</evidence>
<reference evidence="1" key="1">
    <citation type="submission" date="2022-03" db="EMBL/GenBank/DDBJ databases">
        <authorList>
            <person name="Lindestad O."/>
        </authorList>
    </citation>
    <scope>NUCLEOTIDE SEQUENCE</scope>
</reference>
<dbReference type="AlphaFoldDB" id="A0A8S4R3T0"/>